<dbReference type="HOGENOM" id="CLU_1078693_0_0_1"/>
<evidence type="ECO:0000313" key="1">
    <source>
        <dbReference type="EMBL" id="EKC19147.1"/>
    </source>
</evidence>
<gene>
    <name evidence="1" type="ORF">CGI_10009618</name>
</gene>
<dbReference type="InParanoid" id="K1P6E1"/>
<proteinExistence type="predicted"/>
<accession>K1P6E1</accession>
<dbReference type="EMBL" id="JH816300">
    <property type="protein sequence ID" value="EKC19147.1"/>
    <property type="molecule type" value="Genomic_DNA"/>
</dbReference>
<protein>
    <submittedName>
        <fullName evidence="1">Uncharacterized protein</fullName>
    </submittedName>
</protein>
<sequence length="258" mass="29925">MDSDSRADFLKSRINSLGLEELVEHNISFLQIDSNYKTPLKDKDNINANLKDGCSKCPTYALPFLQTEECEDGIFLKDVLPLENDPNIAWLRVPEAKIENYELLAEFLYEYGNKELKRLNLKLAESAVSEAIQCLERAVKSKQELDVFQIEDEMLKLDIKSQKEDILRKLREKLKDCYLQIFLISKIHRSYDPLENYMHAIEELCKDLPEMTGVVSEMYTFLRIPAKGKEYADLFDVFLETGDSFSKEISSRLCDQIL</sequence>
<reference evidence="1" key="1">
    <citation type="journal article" date="2012" name="Nature">
        <title>The oyster genome reveals stress adaptation and complexity of shell formation.</title>
        <authorList>
            <person name="Zhang G."/>
            <person name="Fang X."/>
            <person name="Guo X."/>
            <person name="Li L."/>
            <person name="Luo R."/>
            <person name="Xu F."/>
            <person name="Yang P."/>
            <person name="Zhang L."/>
            <person name="Wang X."/>
            <person name="Qi H."/>
            <person name="Xiong Z."/>
            <person name="Que H."/>
            <person name="Xie Y."/>
            <person name="Holland P.W."/>
            <person name="Paps J."/>
            <person name="Zhu Y."/>
            <person name="Wu F."/>
            <person name="Chen Y."/>
            <person name="Wang J."/>
            <person name="Peng C."/>
            <person name="Meng J."/>
            <person name="Yang L."/>
            <person name="Liu J."/>
            <person name="Wen B."/>
            <person name="Zhang N."/>
            <person name="Huang Z."/>
            <person name="Zhu Q."/>
            <person name="Feng Y."/>
            <person name="Mount A."/>
            <person name="Hedgecock D."/>
            <person name="Xu Z."/>
            <person name="Liu Y."/>
            <person name="Domazet-Loso T."/>
            <person name="Du Y."/>
            <person name="Sun X."/>
            <person name="Zhang S."/>
            <person name="Liu B."/>
            <person name="Cheng P."/>
            <person name="Jiang X."/>
            <person name="Li J."/>
            <person name="Fan D."/>
            <person name="Wang W."/>
            <person name="Fu W."/>
            <person name="Wang T."/>
            <person name="Wang B."/>
            <person name="Zhang J."/>
            <person name="Peng Z."/>
            <person name="Li Y."/>
            <person name="Li N."/>
            <person name="Wang J."/>
            <person name="Chen M."/>
            <person name="He Y."/>
            <person name="Tan F."/>
            <person name="Song X."/>
            <person name="Zheng Q."/>
            <person name="Huang R."/>
            <person name="Yang H."/>
            <person name="Du X."/>
            <person name="Chen L."/>
            <person name="Yang M."/>
            <person name="Gaffney P.M."/>
            <person name="Wang S."/>
            <person name="Luo L."/>
            <person name="She Z."/>
            <person name="Ming Y."/>
            <person name="Huang W."/>
            <person name="Zhang S."/>
            <person name="Huang B."/>
            <person name="Zhang Y."/>
            <person name="Qu T."/>
            <person name="Ni P."/>
            <person name="Miao G."/>
            <person name="Wang J."/>
            <person name="Wang Q."/>
            <person name="Steinberg C.E."/>
            <person name="Wang H."/>
            <person name="Li N."/>
            <person name="Qian L."/>
            <person name="Zhang G."/>
            <person name="Li Y."/>
            <person name="Yang H."/>
            <person name="Liu X."/>
            <person name="Wang J."/>
            <person name="Yin Y."/>
            <person name="Wang J."/>
        </authorList>
    </citation>
    <scope>NUCLEOTIDE SEQUENCE [LARGE SCALE GENOMIC DNA]</scope>
    <source>
        <strain evidence="1">05x7-T-G4-1.051#20</strain>
    </source>
</reference>
<dbReference type="AlphaFoldDB" id="K1P6E1"/>
<organism evidence="1">
    <name type="scientific">Magallana gigas</name>
    <name type="common">Pacific oyster</name>
    <name type="synonym">Crassostrea gigas</name>
    <dbReference type="NCBI Taxonomy" id="29159"/>
    <lineage>
        <taxon>Eukaryota</taxon>
        <taxon>Metazoa</taxon>
        <taxon>Spiralia</taxon>
        <taxon>Lophotrochozoa</taxon>
        <taxon>Mollusca</taxon>
        <taxon>Bivalvia</taxon>
        <taxon>Autobranchia</taxon>
        <taxon>Pteriomorphia</taxon>
        <taxon>Ostreida</taxon>
        <taxon>Ostreoidea</taxon>
        <taxon>Ostreidae</taxon>
        <taxon>Magallana</taxon>
    </lineage>
</organism>
<name>K1P6E1_MAGGI</name>